<feature type="domain" description="Bifunctional inhibitor/plant lipid transfer protein/seed storage helical" evidence="3">
    <location>
        <begin position="26"/>
        <end position="110"/>
    </location>
</feature>
<evidence type="ECO:0000259" key="3">
    <source>
        <dbReference type="SMART" id="SM00499"/>
    </source>
</evidence>
<keyword evidence="5" id="KW-1185">Reference proteome</keyword>
<dbReference type="SUPFAM" id="SSF47699">
    <property type="entry name" value="Bifunctional inhibitor/lipid-transfer protein/seed storage 2S albumin"/>
    <property type="match status" value="1"/>
</dbReference>
<dbReference type="CDD" id="cd01960">
    <property type="entry name" value="nsLTP1"/>
    <property type="match status" value="1"/>
</dbReference>
<keyword evidence="1" id="KW-0446">Lipid-binding</keyword>
<dbReference type="Gramene" id="ERN04140">
    <property type="protein sequence ID" value="ERN04140"/>
    <property type="gene ID" value="AMTR_s00077p00067510"/>
</dbReference>
<dbReference type="HOGENOM" id="CLU_128423_0_0_1"/>
<dbReference type="OMA" id="CASYLWR"/>
<sequence>MGNVKVACLVAVLMAMVLVAEGAISCSTVTSILSPCLNYMRNAGTVPPPCCNAMSTLEGSSPTTADRQAVCGCLKMAATAIKRINDTLVQGLPNSCGVDMHYTFSAQTDCSKYGVVLCFGWFLI</sequence>
<dbReference type="GO" id="GO:0008289">
    <property type="term" value="F:lipid binding"/>
    <property type="evidence" value="ECO:0007669"/>
    <property type="project" value="UniProtKB-KW"/>
</dbReference>
<dbReference type="Proteomes" id="UP000017836">
    <property type="component" value="Unassembled WGS sequence"/>
</dbReference>
<dbReference type="EMBL" id="KI394293">
    <property type="protein sequence ID" value="ERN04140.1"/>
    <property type="molecule type" value="Genomic_DNA"/>
</dbReference>
<gene>
    <name evidence="4" type="ORF">AMTR_s00077p00067510</name>
</gene>
<evidence type="ECO:0000313" key="5">
    <source>
        <dbReference type="Proteomes" id="UP000017836"/>
    </source>
</evidence>
<dbReference type="AlphaFoldDB" id="W1PAU0"/>
<proteinExistence type="inferred from homology"/>
<name>W1PAU0_AMBTC</name>
<dbReference type="InterPro" id="IPR036312">
    <property type="entry name" value="Bifun_inhib/LTP/seed_sf"/>
</dbReference>
<dbReference type="Gene3D" id="1.10.110.10">
    <property type="entry name" value="Plant lipid-transfer and hydrophobic proteins"/>
    <property type="match status" value="1"/>
</dbReference>
<keyword evidence="1" id="KW-0813">Transport</keyword>
<dbReference type="Pfam" id="PF00234">
    <property type="entry name" value="Tryp_alpha_amyl"/>
    <property type="match status" value="1"/>
</dbReference>
<dbReference type="PRINTS" id="PR00382">
    <property type="entry name" value="LIPIDTRNSFER"/>
</dbReference>
<feature type="chain" id="PRO_5004808171" description="Non-specific lipid-transfer protein" evidence="2">
    <location>
        <begin position="23"/>
        <end position="124"/>
    </location>
</feature>
<comment type="function">
    <text evidence="1">Plant non-specific lipid-transfer proteins transfer phospholipids as well as galactolipids across membranes. May play a role in wax or cutin deposition in the cell walls of expanding epidermal cells and certain secretory tissues.</text>
</comment>
<dbReference type="GO" id="GO:0006869">
    <property type="term" value="P:lipid transport"/>
    <property type="evidence" value="ECO:0007669"/>
    <property type="project" value="InterPro"/>
</dbReference>
<organism evidence="4 5">
    <name type="scientific">Amborella trichopoda</name>
    <dbReference type="NCBI Taxonomy" id="13333"/>
    <lineage>
        <taxon>Eukaryota</taxon>
        <taxon>Viridiplantae</taxon>
        <taxon>Streptophyta</taxon>
        <taxon>Embryophyta</taxon>
        <taxon>Tracheophyta</taxon>
        <taxon>Spermatophyta</taxon>
        <taxon>Magnoliopsida</taxon>
        <taxon>Amborellales</taxon>
        <taxon>Amborellaceae</taxon>
        <taxon>Amborella</taxon>
    </lineage>
</organism>
<evidence type="ECO:0000313" key="4">
    <source>
        <dbReference type="EMBL" id="ERN04140.1"/>
    </source>
</evidence>
<dbReference type="eggNOG" id="ENOG502SAKZ">
    <property type="taxonomic scope" value="Eukaryota"/>
</dbReference>
<dbReference type="InterPro" id="IPR016140">
    <property type="entry name" value="Bifunc_inhib/LTP/seed_store"/>
</dbReference>
<evidence type="ECO:0000256" key="2">
    <source>
        <dbReference type="SAM" id="SignalP"/>
    </source>
</evidence>
<reference evidence="5" key="1">
    <citation type="journal article" date="2013" name="Science">
        <title>The Amborella genome and the evolution of flowering plants.</title>
        <authorList>
            <consortium name="Amborella Genome Project"/>
        </authorList>
    </citation>
    <scope>NUCLEOTIDE SEQUENCE [LARGE SCALE GENOMIC DNA]</scope>
</reference>
<accession>W1PAU0</accession>
<feature type="signal peptide" evidence="2">
    <location>
        <begin position="1"/>
        <end position="22"/>
    </location>
</feature>
<evidence type="ECO:0000256" key="1">
    <source>
        <dbReference type="RuleBase" id="RU000628"/>
    </source>
</evidence>
<protein>
    <recommendedName>
        <fullName evidence="1">Non-specific lipid-transfer protein</fullName>
    </recommendedName>
</protein>
<dbReference type="PANTHER" id="PTHR33076">
    <property type="entry name" value="NON-SPECIFIC LIPID-TRANSFER PROTEIN 2-RELATED"/>
    <property type="match status" value="1"/>
</dbReference>
<dbReference type="InterPro" id="IPR000528">
    <property type="entry name" value="Plant_nsLTP"/>
</dbReference>
<dbReference type="SMART" id="SM00499">
    <property type="entry name" value="AAI"/>
    <property type="match status" value="1"/>
</dbReference>
<keyword evidence="2" id="KW-0732">Signal</keyword>
<comment type="similarity">
    <text evidence="1">Belongs to the plant LTP family.</text>
</comment>